<reference evidence="11 12" key="1">
    <citation type="journal article" date="2017" name="Genome Biol.">
        <title>New reference genome sequences of hot pepper reveal the massive evolution of plant disease-resistance genes by retroduplication.</title>
        <authorList>
            <person name="Kim S."/>
            <person name="Park J."/>
            <person name="Yeom S.I."/>
            <person name="Kim Y.M."/>
            <person name="Seo E."/>
            <person name="Kim K.T."/>
            <person name="Kim M.S."/>
            <person name="Lee J.M."/>
            <person name="Cheong K."/>
            <person name="Shin H.S."/>
            <person name="Kim S.B."/>
            <person name="Han K."/>
            <person name="Lee J."/>
            <person name="Park M."/>
            <person name="Lee H.A."/>
            <person name="Lee H.Y."/>
            <person name="Lee Y."/>
            <person name="Oh S."/>
            <person name="Lee J.H."/>
            <person name="Choi E."/>
            <person name="Choi E."/>
            <person name="Lee S.E."/>
            <person name="Jeon J."/>
            <person name="Kim H."/>
            <person name="Choi G."/>
            <person name="Song H."/>
            <person name="Lee J."/>
            <person name="Lee S.C."/>
            <person name="Kwon J.K."/>
            <person name="Lee H.Y."/>
            <person name="Koo N."/>
            <person name="Hong Y."/>
            <person name="Kim R.W."/>
            <person name="Kang W.H."/>
            <person name="Huh J.H."/>
            <person name="Kang B.C."/>
            <person name="Yang T.J."/>
            <person name="Lee Y.H."/>
            <person name="Bennetzen J.L."/>
            <person name="Choi D."/>
        </authorList>
    </citation>
    <scope>NUCLEOTIDE SEQUENCE [LARGE SCALE GENOMIC DNA]</scope>
    <source>
        <strain evidence="12">cv. PBC81</strain>
    </source>
</reference>
<dbReference type="InterPro" id="IPR038005">
    <property type="entry name" value="RX-like_CC"/>
</dbReference>
<dbReference type="GO" id="GO:0006952">
    <property type="term" value="P:defense response"/>
    <property type="evidence" value="ECO:0007669"/>
    <property type="project" value="UniProtKB-KW"/>
</dbReference>
<evidence type="ECO:0000256" key="2">
    <source>
        <dbReference type="ARBA" id="ARBA00022614"/>
    </source>
</evidence>
<keyword evidence="6" id="KW-0067">ATP-binding</keyword>
<keyword evidence="2" id="KW-0433">Leucine-rich repeat</keyword>
<dbReference type="Gene3D" id="1.10.8.430">
    <property type="entry name" value="Helical domain of apoptotic protease-activating factors"/>
    <property type="match status" value="1"/>
</dbReference>
<evidence type="ECO:0000259" key="8">
    <source>
        <dbReference type="Pfam" id="PF18052"/>
    </source>
</evidence>
<dbReference type="Pfam" id="PF23598">
    <property type="entry name" value="LRR_14"/>
    <property type="match status" value="1"/>
</dbReference>
<dbReference type="Gene3D" id="3.50.50.60">
    <property type="entry name" value="FAD/NAD(P)-binding domain"/>
    <property type="match status" value="1"/>
</dbReference>
<feature type="domain" description="Disease resistance R13L4/SHOC-2-like LRR" evidence="10">
    <location>
        <begin position="363"/>
        <end position="489"/>
    </location>
</feature>
<dbReference type="OrthoDB" id="1429443at2759"/>
<evidence type="ECO:0000256" key="3">
    <source>
        <dbReference type="ARBA" id="ARBA00022737"/>
    </source>
</evidence>
<evidence type="ECO:0000313" key="11">
    <source>
        <dbReference type="EMBL" id="PHT30366.1"/>
    </source>
</evidence>
<dbReference type="Gene3D" id="3.40.50.300">
    <property type="entry name" value="P-loop containing nucleotide triphosphate hydrolases"/>
    <property type="match status" value="1"/>
</dbReference>
<keyword evidence="3" id="KW-0677">Repeat</keyword>
<evidence type="ECO:0000259" key="10">
    <source>
        <dbReference type="Pfam" id="PF23598"/>
    </source>
</evidence>
<dbReference type="EMBL" id="MLFT02000037">
    <property type="protein sequence ID" value="PHT30366.1"/>
    <property type="molecule type" value="Genomic_DNA"/>
</dbReference>
<evidence type="ECO:0000256" key="6">
    <source>
        <dbReference type="ARBA" id="ARBA00022840"/>
    </source>
</evidence>
<feature type="region of interest" description="Disordered" evidence="7">
    <location>
        <begin position="732"/>
        <end position="807"/>
    </location>
</feature>
<dbReference type="Pfam" id="PF18052">
    <property type="entry name" value="Rx_N"/>
    <property type="match status" value="1"/>
</dbReference>
<evidence type="ECO:0008006" key="13">
    <source>
        <dbReference type="Google" id="ProtNLM"/>
    </source>
</evidence>
<feature type="domain" description="Disease resistance protein winged helix" evidence="9">
    <location>
        <begin position="248"/>
        <end position="292"/>
    </location>
</feature>
<keyword evidence="4" id="KW-0547">Nucleotide-binding</keyword>
<dbReference type="InterPro" id="IPR041118">
    <property type="entry name" value="Rx_N"/>
</dbReference>
<comment type="similarity">
    <text evidence="1">Belongs to the disease resistance NB-LRR family.</text>
</comment>
<dbReference type="InterPro" id="IPR055414">
    <property type="entry name" value="LRR_R13L4/SHOC2-like"/>
</dbReference>
<reference evidence="12" key="2">
    <citation type="journal article" date="2017" name="J. Anim. Genet.">
        <title>Multiple reference genome sequences of hot pepper reveal the massive evolution of plant disease resistance genes by retroduplication.</title>
        <authorList>
            <person name="Kim S."/>
            <person name="Park J."/>
            <person name="Yeom S.-I."/>
            <person name="Kim Y.-M."/>
            <person name="Seo E."/>
            <person name="Kim K.-T."/>
            <person name="Kim M.-S."/>
            <person name="Lee J.M."/>
            <person name="Cheong K."/>
            <person name="Shin H.-S."/>
            <person name="Kim S.-B."/>
            <person name="Han K."/>
            <person name="Lee J."/>
            <person name="Park M."/>
            <person name="Lee H.-A."/>
            <person name="Lee H.-Y."/>
            <person name="Lee Y."/>
            <person name="Oh S."/>
            <person name="Lee J.H."/>
            <person name="Choi E."/>
            <person name="Choi E."/>
            <person name="Lee S.E."/>
            <person name="Jeon J."/>
            <person name="Kim H."/>
            <person name="Choi G."/>
            <person name="Song H."/>
            <person name="Lee J."/>
            <person name="Lee S.-C."/>
            <person name="Kwon J.-K."/>
            <person name="Lee H.-Y."/>
            <person name="Koo N."/>
            <person name="Hong Y."/>
            <person name="Kim R.W."/>
            <person name="Kang W.-H."/>
            <person name="Huh J.H."/>
            <person name="Kang B.-C."/>
            <person name="Yang T.-J."/>
            <person name="Lee Y.-H."/>
            <person name="Bennetzen J.L."/>
            <person name="Choi D."/>
        </authorList>
    </citation>
    <scope>NUCLEOTIDE SEQUENCE [LARGE SCALE GENOMIC DNA]</scope>
    <source>
        <strain evidence="12">cv. PBC81</strain>
    </source>
</reference>
<dbReference type="CDD" id="cd14798">
    <property type="entry name" value="RX-CC_like"/>
    <property type="match status" value="1"/>
</dbReference>
<dbReference type="GO" id="GO:0005524">
    <property type="term" value="F:ATP binding"/>
    <property type="evidence" value="ECO:0007669"/>
    <property type="project" value="UniProtKB-KW"/>
</dbReference>
<dbReference type="InterPro" id="IPR032675">
    <property type="entry name" value="LRR_dom_sf"/>
</dbReference>
<dbReference type="PRINTS" id="PR00364">
    <property type="entry name" value="DISEASERSIST"/>
</dbReference>
<gene>
    <name evidence="11" type="ORF">CQW23_30030</name>
</gene>
<name>A0A2G2VBL9_CAPBA</name>
<evidence type="ECO:0000256" key="4">
    <source>
        <dbReference type="ARBA" id="ARBA00022741"/>
    </source>
</evidence>
<proteinExistence type="inferred from homology"/>
<dbReference type="SUPFAM" id="SSF52058">
    <property type="entry name" value="L domain-like"/>
    <property type="match status" value="1"/>
</dbReference>
<feature type="domain" description="Disease resistance N-terminal" evidence="8">
    <location>
        <begin position="12"/>
        <end position="95"/>
    </location>
</feature>
<evidence type="ECO:0000313" key="12">
    <source>
        <dbReference type="Proteomes" id="UP000224567"/>
    </source>
</evidence>
<evidence type="ECO:0000256" key="7">
    <source>
        <dbReference type="SAM" id="MobiDB-lite"/>
    </source>
</evidence>
<keyword evidence="5" id="KW-0611">Plant defense</keyword>
<dbReference type="InterPro" id="IPR027417">
    <property type="entry name" value="P-loop_NTPase"/>
</dbReference>
<dbReference type="SUPFAM" id="SSF52540">
    <property type="entry name" value="P-loop containing nucleoside triphosphate hydrolases"/>
    <property type="match status" value="1"/>
</dbReference>
<dbReference type="Gene3D" id="3.30.9.10">
    <property type="entry name" value="D-Amino Acid Oxidase, subunit A, domain 2"/>
    <property type="match status" value="1"/>
</dbReference>
<protein>
    <recommendedName>
        <fullName evidence="13">NB-ARC domain-containing protein</fullName>
    </recommendedName>
</protein>
<dbReference type="Pfam" id="PF23559">
    <property type="entry name" value="WHD_DRP"/>
    <property type="match status" value="1"/>
</dbReference>
<dbReference type="InterPro" id="IPR058922">
    <property type="entry name" value="WHD_DRP"/>
</dbReference>
<feature type="compositionally biased region" description="Polar residues" evidence="7">
    <location>
        <begin position="755"/>
        <end position="767"/>
    </location>
</feature>
<comment type="caution">
    <text evidence="11">The sequence shown here is derived from an EMBL/GenBank/DDBJ whole genome shotgun (WGS) entry which is preliminary data.</text>
</comment>
<evidence type="ECO:0000256" key="1">
    <source>
        <dbReference type="ARBA" id="ARBA00008894"/>
    </source>
</evidence>
<dbReference type="Proteomes" id="UP000224567">
    <property type="component" value="Unassembled WGS sequence"/>
</dbReference>
<organism evidence="11 12">
    <name type="scientific">Capsicum baccatum</name>
    <name type="common">Peruvian pepper</name>
    <dbReference type="NCBI Taxonomy" id="33114"/>
    <lineage>
        <taxon>Eukaryota</taxon>
        <taxon>Viridiplantae</taxon>
        <taxon>Streptophyta</taxon>
        <taxon>Embryophyta</taxon>
        <taxon>Tracheophyta</taxon>
        <taxon>Spermatophyta</taxon>
        <taxon>Magnoliopsida</taxon>
        <taxon>eudicotyledons</taxon>
        <taxon>Gunneridae</taxon>
        <taxon>Pentapetalae</taxon>
        <taxon>asterids</taxon>
        <taxon>lamiids</taxon>
        <taxon>Solanales</taxon>
        <taxon>Solanaceae</taxon>
        <taxon>Solanoideae</taxon>
        <taxon>Capsiceae</taxon>
        <taxon>Capsicum</taxon>
    </lineage>
</organism>
<dbReference type="InterPro" id="IPR042197">
    <property type="entry name" value="Apaf_helical"/>
</dbReference>
<dbReference type="InterPro" id="IPR036188">
    <property type="entry name" value="FAD/NAD-bd_sf"/>
</dbReference>
<dbReference type="GO" id="GO:0051707">
    <property type="term" value="P:response to other organism"/>
    <property type="evidence" value="ECO:0007669"/>
    <property type="project" value="UniProtKB-ARBA"/>
</dbReference>
<keyword evidence="12" id="KW-1185">Reference proteome</keyword>
<accession>A0A2G2VBL9</accession>
<evidence type="ECO:0000256" key="5">
    <source>
        <dbReference type="ARBA" id="ARBA00022821"/>
    </source>
</evidence>
<dbReference type="PANTHER" id="PTHR36766">
    <property type="entry name" value="PLANT BROAD-SPECTRUM MILDEW RESISTANCE PROTEIN RPW8"/>
    <property type="match status" value="1"/>
</dbReference>
<feature type="compositionally biased region" description="Basic and acidic residues" evidence="7">
    <location>
        <begin position="732"/>
        <end position="749"/>
    </location>
</feature>
<dbReference type="Gene3D" id="3.80.10.10">
    <property type="entry name" value="Ribonuclease Inhibitor"/>
    <property type="match status" value="1"/>
</dbReference>
<evidence type="ECO:0000259" key="9">
    <source>
        <dbReference type="Pfam" id="PF23559"/>
    </source>
</evidence>
<dbReference type="GO" id="GO:0043531">
    <property type="term" value="F:ADP binding"/>
    <property type="evidence" value="ECO:0007669"/>
    <property type="project" value="InterPro"/>
</dbReference>
<dbReference type="AlphaFoldDB" id="A0A2G2VBL9"/>
<dbReference type="PANTHER" id="PTHR36766:SF40">
    <property type="entry name" value="DISEASE RESISTANCE PROTEIN RGA3"/>
    <property type="match status" value="1"/>
</dbReference>
<sequence>MAEILFNLAAEILKSLGSLATEEVESIYGLRYELKNLSATVSSIQAVLIDAEEQQGTSNLVRDWIKRLKKVFFEADDLLDDVATEVKHRKLFNKENFEKTLWVCVSDVFEMKIIGEKIAESGGGKKDNYLQLDAVQNELRKMLDGKKYLLVLDDVWNEDPLKWSILKNMLIGGAKGSKILLTTHSFLVAEVSGSAHEHKLGDLSEEEAWILFEKMAFVCNKESKNSNLVEIGKEIVRKDGGVPLAISNTDNVEDVANSYFTDLLRRSFFQETEEYESFMQFYKMHDLIHDLAKEVADRDFFSITKTEDTQVVPEQTLYSSCLFKIDGSSAFPNSFYRKHMKFRAFIFLHQSPINVLSNSTLERMISSFSRLRVLHLGHLKIEFPSQSLGGLKHLRYPCIFSWSISTLPYSITKLHNLQVLKLDDCEELHNLQLKSLMHLDLDACSSPEDLPPGIGHLTSLRTLISFILGKETCTSGQASDKLNELKGLVDVRNSLSVKFMGRVRAIGEKTQMGVAKRSSAVGSFASYLFDYSVHEDRANQFYLAIRKYYPGLKDGSLEPGYAGIKPKLFGPEECPTDFVVQAVVRSQGDVVLIPGGRFKGTRSRPSSVFQFRSAADIEKMTMPPHHTNYNAQTDEVRSTHGMRTTKQSSDSGDVGSISTTSEVTRVDKVKCVELAAYQLKDIASQWYNEWENAKRESAEPTVWGECVETFLDWFFPDRDMDFARLSVHMQQVEKKKNKVAESREKDRLAKRAKIANQSHNQPYSGNWGNKWPKRKNSDNAHPEASTPKPRPLHDQRPFYTQSNSGGRMQDTHSVMLLARFFPHCCICGRNNLGKCYFERKFFFPVSKQDTFKETALLLEPAVEWEGHSLAPRGKFISYLSSRRLISKGCFYYLILFKDFNAESPPFPSVPVKNKFPEVFLDDLPGIPPDREIDFGVDLLPDNCRTESVERTASRSSRERLYPS</sequence>